<feature type="binding site" evidence="6">
    <location>
        <position position="195"/>
    </location>
    <ligand>
        <name>S-methyl-5'-thioadenosine</name>
        <dbReference type="ChEBI" id="CHEBI:17509"/>
    </ligand>
</feature>
<dbReference type="NCBIfam" id="TIGR00417">
    <property type="entry name" value="speE"/>
    <property type="match status" value="1"/>
</dbReference>
<gene>
    <name evidence="6" type="primary">speE</name>
    <name evidence="11" type="ORF">EDD57_103108</name>
</gene>
<keyword evidence="4 6" id="KW-0745">Spermidine biosynthesis</keyword>
<dbReference type="SUPFAM" id="SSF53335">
    <property type="entry name" value="S-adenosyl-L-methionine-dependent methyltransferases"/>
    <property type="match status" value="1"/>
</dbReference>
<evidence type="ECO:0000313" key="11">
    <source>
        <dbReference type="EMBL" id="TCP70292.1"/>
    </source>
</evidence>
<dbReference type="NCBIfam" id="NF002010">
    <property type="entry name" value="PRK00811.1"/>
    <property type="match status" value="1"/>
</dbReference>
<dbReference type="EMBL" id="SLXV01000003">
    <property type="protein sequence ID" value="TCP70292.1"/>
    <property type="molecule type" value="Genomic_DNA"/>
</dbReference>
<feature type="active site" description="Proton acceptor" evidence="6 7">
    <location>
        <position position="188"/>
    </location>
</feature>
<evidence type="ECO:0000256" key="2">
    <source>
        <dbReference type="ARBA" id="ARBA00022490"/>
    </source>
</evidence>
<keyword evidence="2" id="KW-0963">Cytoplasm</keyword>
<dbReference type="PANTHER" id="PTHR11558">
    <property type="entry name" value="SPERMIDINE/SPERMINE SYNTHASE"/>
    <property type="match status" value="1"/>
</dbReference>
<dbReference type="FunFam" id="3.40.50.150:FF:000056">
    <property type="entry name" value="Polyamine aminopropyltransferase"/>
    <property type="match status" value="1"/>
</dbReference>
<feature type="binding site" evidence="6">
    <location>
        <position position="94"/>
    </location>
    <ligand>
        <name>spermidine</name>
        <dbReference type="ChEBI" id="CHEBI:57834"/>
    </ligand>
</feature>
<feature type="domain" description="PABS" evidence="10">
    <location>
        <begin position="34"/>
        <end position="268"/>
    </location>
</feature>
<dbReference type="HAMAP" id="MF_00198">
    <property type="entry name" value="Spermidine_synth"/>
    <property type="match status" value="1"/>
</dbReference>
<dbReference type="InterPro" id="IPR001045">
    <property type="entry name" value="Spermi_synthase"/>
</dbReference>
<reference evidence="11 12" key="1">
    <citation type="submission" date="2019-03" db="EMBL/GenBank/DDBJ databases">
        <title>Genomic Encyclopedia of Type Strains, Phase IV (KMG-IV): sequencing the most valuable type-strain genomes for metagenomic binning, comparative biology and taxonomic classification.</title>
        <authorList>
            <person name="Goeker M."/>
        </authorList>
    </citation>
    <scope>NUCLEOTIDE SEQUENCE [LARGE SCALE GENOMIC DNA]</scope>
    <source>
        <strain evidence="11 12">DSM 46831</strain>
    </source>
</reference>
<dbReference type="AlphaFoldDB" id="A0A4R2SFZ8"/>
<keyword evidence="5 6" id="KW-0620">Polyamine biosynthesis</keyword>
<comment type="catalytic activity">
    <reaction evidence="6 9">
        <text>S-adenosyl 3-(methylsulfanyl)propylamine + putrescine = S-methyl-5'-thioadenosine + spermidine + H(+)</text>
        <dbReference type="Rhea" id="RHEA:12721"/>
        <dbReference type="ChEBI" id="CHEBI:15378"/>
        <dbReference type="ChEBI" id="CHEBI:17509"/>
        <dbReference type="ChEBI" id="CHEBI:57443"/>
        <dbReference type="ChEBI" id="CHEBI:57834"/>
        <dbReference type="ChEBI" id="CHEBI:326268"/>
        <dbReference type="EC" id="2.5.1.16"/>
    </reaction>
</comment>
<evidence type="ECO:0000256" key="1">
    <source>
        <dbReference type="ARBA" id="ARBA00007867"/>
    </source>
</evidence>
<dbReference type="EC" id="2.5.1.16" evidence="6"/>
<dbReference type="InterPro" id="IPR035246">
    <property type="entry name" value="Spermidine_synt_N"/>
</dbReference>
<evidence type="ECO:0000259" key="10">
    <source>
        <dbReference type="PROSITE" id="PS51006"/>
    </source>
</evidence>
<name>A0A4R2SFZ8_9BACL</name>
<accession>A0A4R2SFZ8</accession>
<feature type="binding site" evidence="6">
    <location>
        <position position="63"/>
    </location>
    <ligand>
        <name>S-methyl-5'-thioadenosine</name>
        <dbReference type="ChEBI" id="CHEBI:17509"/>
    </ligand>
</feature>
<dbReference type="GO" id="GO:0005829">
    <property type="term" value="C:cytosol"/>
    <property type="evidence" value="ECO:0007669"/>
    <property type="project" value="TreeGrafter"/>
</dbReference>
<dbReference type="UniPathway" id="UPA00248">
    <property type="reaction ID" value="UER00314"/>
</dbReference>
<comment type="function">
    <text evidence="6">Catalyzes the irreversible transfer of a propylamine group from the amino donor S-adenosylmethioninamine (decarboxy-AdoMet) to putrescine (1,4-diaminobutane) to yield spermidine.</text>
</comment>
<feature type="binding site" evidence="6">
    <location>
        <begin position="188"/>
        <end position="191"/>
    </location>
    <ligand>
        <name>spermidine</name>
        <dbReference type="ChEBI" id="CHEBI:57834"/>
    </ligand>
</feature>
<organism evidence="11 12">
    <name type="scientific">Baia soyae</name>
    <dbReference type="NCBI Taxonomy" id="1544746"/>
    <lineage>
        <taxon>Bacteria</taxon>
        <taxon>Bacillati</taxon>
        <taxon>Bacillota</taxon>
        <taxon>Bacilli</taxon>
        <taxon>Bacillales</taxon>
        <taxon>Thermoactinomycetaceae</taxon>
        <taxon>Baia</taxon>
    </lineage>
</organism>
<dbReference type="Pfam" id="PF17284">
    <property type="entry name" value="Spermine_synt_N"/>
    <property type="match status" value="1"/>
</dbReference>
<comment type="pathway">
    <text evidence="6">Amine and polyamine biosynthesis; spermidine biosynthesis; spermidine from putrescine: step 1/1.</text>
</comment>
<feature type="binding site" evidence="6">
    <location>
        <position position="118"/>
    </location>
    <ligand>
        <name>spermidine</name>
        <dbReference type="ChEBI" id="CHEBI:57834"/>
    </ligand>
</feature>
<dbReference type="InterPro" id="IPR030374">
    <property type="entry name" value="PABS"/>
</dbReference>
<evidence type="ECO:0000256" key="5">
    <source>
        <dbReference type="ARBA" id="ARBA00023115"/>
    </source>
</evidence>
<dbReference type="PROSITE" id="PS51006">
    <property type="entry name" value="PABS_2"/>
    <property type="match status" value="1"/>
</dbReference>
<evidence type="ECO:0000313" key="12">
    <source>
        <dbReference type="Proteomes" id="UP000294746"/>
    </source>
</evidence>
<dbReference type="GO" id="GO:0004766">
    <property type="term" value="F:spermidine synthase activity"/>
    <property type="evidence" value="ECO:0007669"/>
    <property type="project" value="UniProtKB-UniRule"/>
</dbReference>
<evidence type="ECO:0000256" key="8">
    <source>
        <dbReference type="RuleBase" id="RU003836"/>
    </source>
</evidence>
<feature type="binding site" evidence="6">
    <location>
        <position position="138"/>
    </location>
    <ligand>
        <name>S-methyl-5'-thioadenosine</name>
        <dbReference type="ChEBI" id="CHEBI:17509"/>
    </ligand>
</feature>
<dbReference type="InterPro" id="IPR037163">
    <property type="entry name" value="Spermidine_synt_N_sf"/>
</dbReference>
<dbReference type="Proteomes" id="UP000294746">
    <property type="component" value="Unassembled WGS sequence"/>
</dbReference>
<dbReference type="GO" id="GO:0008295">
    <property type="term" value="P:spermidine biosynthetic process"/>
    <property type="evidence" value="ECO:0007669"/>
    <property type="project" value="UniProtKB-UniRule"/>
</dbReference>
<dbReference type="Gene3D" id="2.30.140.10">
    <property type="entry name" value="Spermidine synthase, tetramerisation domain"/>
    <property type="match status" value="1"/>
</dbReference>
<proteinExistence type="inferred from homology"/>
<evidence type="ECO:0000256" key="4">
    <source>
        <dbReference type="ARBA" id="ARBA00023066"/>
    </source>
</evidence>
<feature type="binding site" evidence="6">
    <location>
        <begin position="170"/>
        <end position="171"/>
    </location>
    <ligand>
        <name>S-methyl-5'-thioadenosine</name>
        <dbReference type="ChEBI" id="CHEBI:17509"/>
    </ligand>
</feature>
<dbReference type="PANTHER" id="PTHR11558:SF11">
    <property type="entry name" value="SPERMIDINE SYNTHASE"/>
    <property type="match status" value="1"/>
</dbReference>
<comment type="subunit">
    <text evidence="6">Homodimer or homotetramer.</text>
</comment>
<protein>
    <recommendedName>
        <fullName evidence="6">Polyamine aminopropyltransferase</fullName>
    </recommendedName>
    <alternativeName>
        <fullName evidence="6">Putrescine aminopropyltransferase</fullName>
        <shortName evidence="6">PAPT</shortName>
    </alternativeName>
    <alternativeName>
        <fullName evidence="6">Spermidine synthase</fullName>
        <shortName evidence="6">SPDS</shortName>
        <shortName evidence="6">SPDSY</shortName>
        <ecNumber evidence="6">2.5.1.16</ecNumber>
    </alternativeName>
</protein>
<evidence type="ECO:0000256" key="6">
    <source>
        <dbReference type="HAMAP-Rule" id="MF_00198"/>
    </source>
</evidence>
<dbReference type="PROSITE" id="PS01330">
    <property type="entry name" value="PABS_1"/>
    <property type="match status" value="1"/>
</dbReference>
<dbReference type="InterPro" id="IPR030373">
    <property type="entry name" value="PABS_CS"/>
</dbReference>
<comment type="caution">
    <text evidence="11">The sequence shown here is derived from an EMBL/GenBank/DDBJ whole genome shotgun (WGS) entry which is preliminary data.</text>
</comment>
<comment type="similarity">
    <text evidence="1 6 8">Belongs to the spermidine/spermine synthase family.</text>
</comment>
<dbReference type="Gene3D" id="3.40.50.150">
    <property type="entry name" value="Vaccinia Virus protein VP39"/>
    <property type="match status" value="1"/>
</dbReference>
<dbReference type="InterPro" id="IPR029063">
    <property type="entry name" value="SAM-dependent_MTases_sf"/>
</dbReference>
<dbReference type="Pfam" id="PF01564">
    <property type="entry name" value="Spermine_synth"/>
    <property type="match status" value="1"/>
</dbReference>
<evidence type="ECO:0000256" key="7">
    <source>
        <dbReference type="PROSITE-ProRule" id="PRU00354"/>
    </source>
</evidence>
<evidence type="ECO:0000256" key="3">
    <source>
        <dbReference type="ARBA" id="ARBA00022679"/>
    </source>
</evidence>
<keyword evidence="3 6" id="KW-0808">Transferase</keyword>
<keyword evidence="12" id="KW-1185">Reference proteome</keyword>
<sequence length="312" mass="35234">MNGDDLRGFPLCGILIEDCCQRKDGLHMEKPQMELWYTERQTPNYGITTKINKTLHHEVTDFQSLDVIETEQFGNMLVLDGMVMTTDIDEFVYHEMITHVAMNTHPNPKNVLVVGGGDGGVIREILKHSSVEKAVLAEIDGGVIEASKKYFPEIARGLFGDARVDIQVADGIKHIAENKNKYDVIMVDSTEPVGPAVGLFEKGFYEGIREALKEDGIMVAQTESPWFNRDLISRVFADLSATFPITRLYTASIPTYPSGLWSFTIGSKKYDPLDVDVRELPTLDTKYYRPEIHKAVFELPQFVRELTVKEEK</sequence>
<evidence type="ECO:0000256" key="9">
    <source>
        <dbReference type="RuleBase" id="RU003837"/>
    </source>
</evidence>